<dbReference type="InterPro" id="IPR036188">
    <property type="entry name" value="FAD/NAD-bd_sf"/>
</dbReference>
<keyword evidence="7 8" id="KW-0503">Monooxygenase</keyword>
<dbReference type="Pfam" id="PF00743">
    <property type="entry name" value="FMO-like"/>
    <property type="match status" value="1"/>
</dbReference>
<dbReference type="EC" id="1.-.-.-" evidence="8"/>
<evidence type="ECO:0000256" key="6">
    <source>
        <dbReference type="ARBA" id="ARBA00023002"/>
    </source>
</evidence>
<proteinExistence type="inferred from homology"/>
<dbReference type="GO" id="GO:0050660">
    <property type="term" value="F:flavin adenine dinucleotide binding"/>
    <property type="evidence" value="ECO:0007669"/>
    <property type="project" value="InterPro"/>
</dbReference>
<reference evidence="9" key="1">
    <citation type="submission" date="2025-08" db="UniProtKB">
        <authorList>
            <consortium name="Ensembl"/>
        </authorList>
    </citation>
    <scope>IDENTIFICATION</scope>
</reference>
<evidence type="ECO:0000256" key="5">
    <source>
        <dbReference type="ARBA" id="ARBA00022857"/>
    </source>
</evidence>
<dbReference type="PANTHER" id="PTHR23023">
    <property type="entry name" value="DIMETHYLANILINE MONOOXYGENASE"/>
    <property type="match status" value="1"/>
</dbReference>
<protein>
    <recommendedName>
        <fullName evidence="8">Flavin-containing monooxygenase</fullName>
        <ecNumber evidence="8">1.-.-.-</ecNumber>
    </recommendedName>
</protein>
<organism evidence="9 10">
    <name type="scientific">Neogobius melanostomus</name>
    <name type="common">round goby</name>
    <dbReference type="NCBI Taxonomy" id="47308"/>
    <lineage>
        <taxon>Eukaryota</taxon>
        <taxon>Metazoa</taxon>
        <taxon>Chordata</taxon>
        <taxon>Craniata</taxon>
        <taxon>Vertebrata</taxon>
        <taxon>Euteleostomi</taxon>
        <taxon>Actinopterygii</taxon>
        <taxon>Neopterygii</taxon>
        <taxon>Teleostei</taxon>
        <taxon>Neoteleostei</taxon>
        <taxon>Acanthomorphata</taxon>
        <taxon>Gobiaria</taxon>
        <taxon>Gobiiformes</taxon>
        <taxon>Gobioidei</taxon>
        <taxon>Gobiidae</taxon>
        <taxon>Benthophilinae</taxon>
        <taxon>Neogobiini</taxon>
        <taxon>Neogobius</taxon>
    </lineage>
</organism>
<evidence type="ECO:0000256" key="1">
    <source>
        <dbReference type="ARBA" id="ARBA00001974"/>
    </source>
</evidence>
<comment type="similarity">
    <text evidence="2 8">Belongs to the FMO family.</text>
</comment>
<dbReference type="PRINTS" id="PR00370">
    <property type="entry name" value="FMOXYGENASE"/>
</dbReference>
<evidence type="ECO:0000256" key="4">
    <source>
        <dbReference type="ARBA" id="ARBA00022827"/>
    </source>
</evidence>
<dbReference type="InterPro" id="IPR000960">
    <property type="entry name" value="Flavin_mOase"/>
</dbReference>
<evidence type="ECO:0000313" key="10">
    <source>
        <dbReference type="Proteomes" id="UP000694523"/>
    </source>
</evidence>
<evidence type="ECO:0000313" key="9">
    <source>
        <dbReference type="Ensembl" id="ENSNMLP00000021533.1"/>
    </source>
</evidence>
<sequence>MALRVAVIGAGAAGLCVARHVLSKPQTFSAPVVFESRPTIGGTWVYEECTGNHDNGPPIHSKVMMFPDLPFDPELDSFIPHQEVLRYLEKYCKFFKISPHIRVSVLPSTLQKNIKSIKGPISCKIDFLELLAMLLCYFLIKNTPRAVFGFIHAVLSNPPESCSLSFSGRTALVLGARASGIDICHELSTVAAQVFLSHRESPLTFPLPPNLQQTPPIHSIQQDGTVLLQGGRVVSPDVLLLCTGYEFSFPFLSGPELGVRIEPKFVGPLYQLVLPPSFPSIFFIGVCQQILPFPHFHCQVLLLQYYYNATTTTILLLRLQPTFLKVLRNFLRLYRRRKTPCHNTNMWFKRTIVSQGPREISYG</sequence>
<keyword evidence="10" id="KW-1185">Reference proteome</keyword>
<dbReference type="InterPro" id="IPR020946">
    <property type="entry name" value="Flavin_mOase-like"/>
</dbReference>
<evidence type="ECO:0000256" key="2">
    <source>
        <dbReference type="ARBA" id="ARBA00009183"/>
    </source>
</evidence>
<comment type="cofactor">
    <cofactor evidence="1 8">
        <name>FAD</name>
        <dbReference type="ChEBI" id="CHEBI:57692"/>
    </cofactor>
</comment>
<keyword evidence="4 8" id="KW-0274">FAD</keyword>
<name>A0A8C6TIQ5_9GOBI</name>
<accession>A0A8C6TIQ5</accession>
<dbReference type="Proteomes" id="UP000694523">
    <property type="component" value="Unplaced"/>
</dbReference>
<dbReference type="GO" id="GO:0004499">
    <property type="term" value="F:N,N-dimethylaniline monooxygenase activity"/>
    <property type="evidence" value="ECO:0007669"/>
    <property type="project" value="InterPro"/>
</dbReference>
<dbReference type="Gene3D" id="3.50.50.60">
    <property type="entry name" value="FAD/NAD(P)-binding domain"/>
    <property type="match status" value="3"/>
</dbReference>
<dbReference type="AlphaFoldDB" id="A0A8C6TIQ5"/>
<keyword evidence="5" id="KW-0521">NADP</keyword>
<dbReference type="SUPFAM" id="SSF51905">
    <property type="entry name" value="FAD/NAD(P)-binding domain"/>
    <property type="match status" value="1"/>
</dbReference>
<dbReference type="InterPro" id="IPR050346">
    <property type="entry name" value="FMO-like"/>
</dbReference>
<dbReference type="GO" id="GO:0050661">
    <property type="term" value="F:NADP binding"/>
    <property type="evidence" value="ECO:0007669"/>
    <property type="project" value="InterPro"/>
</dbReference>
<reference evidence="9" key="2">
    <citation type="submission" date="2025-09" db="UniProtKB">
        <authorList>
            <consortium name="Ensembl"/>
        </authorList>
    </citation>
    <scope>IDENTIFICATION</scope>
</reference>
<keyword evidence="3 8" id="KW-0285">Flavoprotein</keyword>
<evidence type="ECO:0000256" key="3">
    <source>
        <dbReference type="ARBA" id="ARBA00022630"/>
    </source>
</evidence>
<evidence type="ECO:0000256" key="8">
    <source>
        <dbReference type="RuleBase" id="RU361177"/>
    </source>
</evidence>
<dbReference type="Ensembl" id="ENSNMLT00000024142.1">
    <property type="protein sequence ID" value="ENSNMLP00000021533.1"/>
    <property type="gene ID" value="ENSNMLG00000013972.1"/>
</dbReference>
<keyword evidence="6 8" id="KW-0560">Oxidoreductase</keyword>
<evidence type="ECO:0000256" key="7">
    <source>
        <dbReference type="ARBA" id="ARBA00023033"/>
    </source>
</evidence>